<accession>G3B205</accession>
<keyword evidence="4" id="KW-1185">Reference proteome</keyword>
<evidence type="ECO:0000313" key="3">
    <source>
        <dbReference type="EMBL" id="EGV64573.1"/>
    </source>
</evidence>
<evidence type="ECO:0000313" key="4">
    <source>
        <dbReference type="Proteomes" id="UP000000707"/>
    </source>
</evidence>
<reference evidence="3 4" key="1">
    <citation type="journal article" date="2011" name="Proc. Natl. Acad. Sci. U.S.A.">
        <title>Comparative genomics of xylose-fermenting fungi for enhanced biofuel production.</title>
        <authorList>
            <person name="Wohlbach D.J."/>
            <person name="Kuo A."/>
            <person name="Sato T.K."/>
            <person name="Potts K.M."/>
            <person name="Salamov A.A."/>
            <person name="LaButti K.M."/>
            <person name="Sun H."/>
            <person name="Clum A."/>
            <person name="Pangilinan J.L."/>
            <person name="Lindquist E.A."/>
            <person name="Lucas S."/>
            <person name="Lapidus A."/>
            <person name="Jin M."/>
            <person name="Gunawan C."/>
            <person name="Balan V."/>
            <person name="Dale B.E."/>
            <person name="Jeffries T.W."/>
            <person name="Zinkel R."/>
            <person name="Barry K.W."/>
            <person name="Grigoriev I.V."/>
            <person name="Gasch A.P."/>
        </authorList>
    </citation>
    <scope>NUCLEOTIDE SEQUENCE [LARGE SCALE GENOMIC DNA]</scope>
    <source>
        <strain evidence="4">ATCC 10573 / BCRC 21748 / CBS 615 / JCM 9827 / NBRC 10315 / NRRL Y-1498 / VKM Y-70</strain>
    </source>
</reference>
<feature type="signal peptide" evidence="2">
    <location>
        <begin position="1"/>
        <end position="20"/>
    </location>
</feature>
<dbReference type="EMBL" id="GL996515">
    <property type="protein sequence ID" value="EGV64573.1"/>
    <property type="molecule type" value="Genomic_DNA"/>
</dbReference>
<keyword evidence="1" id="KW-0472">Membrane</keyword>
<keyword evidence="1" id="KW-1133">Transmembrane helix</keyword>
<feature type="transmembrane region" description="Helical" evidence="1">
    <location>
        <begin position="80"/>
        <end position="97"/>
    </location>
</feature>
<organism evidence="4">
    <name type="scientific">Candida tenuis (strain ATCC 10573 / BCRC 21748 / CBS 615 / JCM 9827 / NBRC 10315 / NRRL Y-1498 / VKM Y-70)</name>
    <name type="common">Yeast</name>
    <name type="synonym">Yamadazyma tenuis</name>
    <dbReference type="NCBI Taxonomy" id="590646"/>
    <lineage>
        <taxon>Eukaryota</taxon>
        <taxon>Fungi</taxon>
        <taxon>Dikarya</taxon>
        <taxon>Ascomycota</taxon>
        <taxon>Saccharomycotina</taxon>
        <taxon>Pichiomycetes</taxon>
        <taxon>Debaryomycetaceae</taxon>
        <taxon>Yamadazyma</taxon>
    </lineage>
</organism>
<gene>
    <name evidence="3" type="ORF">CANTEDRAFT_113339</name>
</gene>
<sequence>MRLSLSLPIFILFLSAVAAAAEIHVKLAPQVGQEGNQGINEGKKTFTSSSTTLNTISSTSYSSQHTTSTIASESIAVPKVYLGFVTLVIGFLIGLVAA</sequence>
<feature type="chain" id="PRO_5003442740" evidence="2">
    <location>
        <begin position="21"/>
        <end position="98"/>
    </location>
</feature>
<name>G3B205_CANTC</name>
<evidence type="ECO:0000256" key="1">
    <source>
        <dbReference type="SAM" id="Phobius"/>
    </source>
</evidence>
<proteinExistence type="predicted"/>
<dbReference type="AlphaFoldDB" id="G3B205"/>
<dbReference type="HOGENOM" id="CLU_2333428_0_0_1"/>
<keyword evidence="2" id="KW-0732">Signal</keyword>
<keyword evidence="1" id="KW-0812">Transmembrane</keyword>
<evidence type="ECO:0000256" key="2">
    <source>
        <dbReference type="SAM" id="SignalP"/>
    </source>
</evidence>
<dbReference type="Proteomes" id="UP000000707">
    <property type="component" value="Unassembled WGS sequence"/>
</dbReference>
<protein>
    <submittedName>
        <fullName evidence="3">Uncharacterized protein</fullName>
    </submittedName>
</protein>